<gene>
    <name evidence="6" type="ORF">KOW79_009660</name>
</gene>
<comment type="caution">
    <text evidence="6">The sequence shown here is derived from an EMBL/GenBank/DDBJ whole genome shotgun (WGS) entry which is preliminary data.</text>
</comment>
<evidence type="ECO:0000256" key="4">
    <source>
        <dbReference type="SAM" id="SignalP"/>
    </source>
</evidence>
<keyword evidence="2" id="KW-1015">Disulfide bond</keyword>
<evidence type="ECO:0000256" key="3">
    <source>
        <dbReference type="SAM" id="Phobius"/>
    </source>
</evidence>
<dbReference type="GO" id="GO:0004888">
    <property type="term" value="F:transmembrane signaling receptor activity"/>
    <property type="evidence" value="ECO:0007669"/>
    <property type="project" value="TreeGrafter"/>
</dbReference>
<feature type="transmembrane region" description="Helical" evidence="3">
    <location>
        <begin position="223"/>
        <end position="244"/>
    </location>
</feature>
<dbReference type="SUPFAM" id="SSF48726">
    <property type="entry name" value="Immunoglobulin"/>
    <property type="match status" value="2"/>
</dbReference>
<dbReference type="Proteomes" id="UP000824219">
    <property type="component" value="Linkage Group LG11"/>
</dbReference>
<dbReference type="GO" id="GO:0009897">
    <property type="term" value="C:external side of plasma membrane"/>
    <property type="evidence" value="ECO:0007669"/>
    <property type="project" value="TreeGrafter"/>
</dbReference>
<proteinExistence type="predicted"/>
<dbReference type="PANTHER" id="PTHR11481">
    <property type="entry name" value="IMMUNOGLOBULIN FC RECEPTOR"/>
    <property type="match status" value="1"/>
</dbReference>
<protein>
    <recommendedName>
        <fullName evidence="5">Ig-like domain-containing protein</fullName>
    </recommendedName>
</protein>
<dbReference type="PROSITE" id="PS50835">
    <property type="entry name" value="IG_LIKE"/>
    <property type="match status" value="2"/>
</dbReference>
<keyword evidence="3" id="KW-0472">Membrane</keyword>
<keyword evidence="1 4" id="KW-0732">Signal</keyword>
<evidence type="ECO:0000313" key="6">
    <source>
        <dbReference type="EMBL" id="KAG7326259.1"/>
    </source>
</evidence>
<evidence type="ECO:0000256" key="1">
    <source>
        <dbReference type="ARBA" id="ARBA00022729"/>
    </source>
</evidence>
<keyword evidence="3" id="KW-1133">Transmembrane helix</keyword>
<feature type="chain" id="PRO_5039656499" description="Ig-like domain-containing protein" evidence="4">
    <location>
        <begin position="17"/>
        <end position="289"/>
    </location>
</feature>
<dbReference type="InterPro" id="IPR036179">
    <property type="entry name" value="Ig-like_dom_sf"/>
</dbReference>
<sequence>MKGLFVVSVVLSLSLATNRTSDDVVLTAWPKGQLFYIGEPMVLTCEVKRNSSEEWIYSWFRNLSKASSPGHAHRVNNQTYSISALTHEDNGTYQCGAQNKNMSMLQNNTVSIKVTTDPPPASLEVSPNSSQHFKGEQFSLNCSVHDNTSTLWVLKRLRVAEENVKSWKPEGKPEQPYEWSFNVTSGLSGLYWCEAAGGNQRSNAISIIVSDNSEKKKNYIAPWVWAVCVIVISVILMSVTFLLVTSCRCGEFNAHQEMPRTKQDVTEVQWDLPWMEMTNLLDKSVYPGN</sequence>
<dbReference type="GO" id="GO:0006955">
    <property type="term" value="P:immune response"/>
    <property type="evidence" value="ECO:0007669"/>
    <property type="project" value="TreeGrafter"/>
</dbReference>
<dbReference type="Gene3D" id="2.60.40.10">
    <property type="entry name" value="Immunoglobulins"/>
    <property type="match status" value="2"/>
</dbReference>
<feature type="signal peptide" evidence="4">
    <location>
        <begin position="1"/>
        <end position="16"/>
    </location>
</feature>
<feature type="domain" description="Ig-like" evidence="5">
    <location>
        <begin position="38"/>
        <end position="111"/>
    </location>
</feature>
<feature type="domain" description="Ig-like" evidence="5">
    <location>
        <begin position="120"/>
        <end position="206"/>
    </location>
</feature>
<dbReference type="PANTHER" id="PTHR11481:SF64">
    <property type="entry name" value="FC RECEPTOR-LIKE PROTEIN 4"/>
    <property type="match status" value="1"/>
</dbReference>
<keyword evidence="3" id="KW-0812">Transmembrane</keyword>
<dbReference type="InterPro" id="IPR003599">
    <property type="entry name" value="Ig_sub"/>
</dbReference>
<reference evidence="6 7" key="1">
    <citation type="submission" date="2021-06" db="EMBL/GenBank/DDBJ databases">
        <title>Chromosome-level genome assembly of the red-tail catfish (Hemibagrus wyckioides).</title>
        <authorList>
            <person name="Shao F."/>
        </authorList>
    </citation>
    <scope>NUCLEOTIDE SEQUENCE [LARGE SCALE GENOMIC DNA]</scope>
    <source>
        <strain evidence="6">EC202008001</strain>
        <tissue evidence="6">Blood</tissue>
    </source>
</reference>
<keyword evidence="7" id="KW-1185">Reference proteome</keyword>
<evidence type="ECO:0000313" key="7">
    <source>
        <dbReference type="Proteomes" id="UP000824219"/>
    </source>
</evidence>
<accession>A0A9D3NPS4</accession>
<dbReference type="InterPro" id="IPR050488">
    <property type="entry name" value="Ig_Fc_receptor"/>
</dbReference>
<organism evidence="6 7">
    <name type="scientific">Hemibagrus wyckioides</name>
    <dbReference type="NCBI Taxonomy" id="337641"/>
    <lineage>
        <taxon>Eukaryota</taxon>
        <taxon>Metazoa</taxon>
        <taxon>Chordata</taxon>
        <taxon>Craniata</taxon>
        <taxon>Vertebrata</taxon>
        <taxon>Euteleostomi</taxon>
        <taxon>Actinopterygii</taxon>
        <taxon>Neopterygii</taxon>
        <taxon>Teleostei</taxon>
        <taxon>Ostariophysi</taxon>
        <taxon>Siluriformes</taxon>
        <taxon>Bagridae</taxon>
        <taxon>Hemibagrus</taxon>
    </lineage>
</organism>
<dbReference type="EMBL" id="JAHKSW010000011">
    <property type="protein sequence ID" value="KAG7326259.1"/>
    <property type="molecule type" value="Genomic_DNA"/>
</dbReference>
<evidence type="ECO:0000259" key="5">
    <source>
        <dbReference type="PROSITE" id="PS50835"/>
    </source>
</evidence>
<name>A0A9D3NPS4_9TELE</name>
<dbReference type="GO" id="GO:0007166">
    <property type="term" value="P:cell surface receptor signaling pathway"/>
    <property type="evidence" value="ECO:0007669"/>
    <property type="project" value="TreeGrafter"/>
</dbReference>
<dbReference type="OrthoDB" id="8941709at2759"/>
<dbReference type="InterPro" id="IPR013783">
    <property type="entry name" value="Ig-like_fold"/>
</dbReference>
<dbReference type="InterPro" id="IPR007110">
    <property type="entry name" value="Ig-like_dom"/>
</dbReference>
<dbReference type="SMART" id="SM00409">
    <property type="entry name" value="IG"/>
    <property type="match status" value="2"/>
</dbReference>
<evidence type="ECO:0000256" key="2">
    <source>
        <dbReference type="ARBA" id="ARBA00023157"/>
    </source>
</evidence>
<dbReference type="Pfam" id="PF13927">
    <property type="entry name" value="Ig_3"/>
    <property type="match status" value="1"/>
</dbReference>
<dbReference type="AlphaFoldDB" id="A0A9D3NPS4"/>